<name>A0ACB7IX02_PLECO</name>
<protein>
    <submittedName>
        <fullName evidence="1">Uncharacterized protein</fullName>
    </submittedName>
</protein>
<dbReference type="Proteomes" id="UP000824881">
    <property type="component" value="Unassembled WGS sequence"/>
</dbReference>
<comment type="caution">
    <text evidence="1">The sequence shown here is derived from an EMBL/GenBank/DDBJ whole genome shotgun (WGS) entry which is preliminary data.</text>
</comment>
<evidence type="ECO:0000313" key="2">
    <source>
        <dbReference type="Proteomes" id="UP000824881"/>
    </source>
</evidence>
<evidence type="ECO:0000313" key="1">
    <source>
        <dbReference type="EMBL" id="KAG9222535.1"/>
    </source>
</evidence>
<proteinExistence type="predicted"/>
<keyword evidence="2" id="KW-1185">Reference proteome</keyword>
<accession>A0ACB7IX02</accession>
<dbReference type="EMBL" id="WQMT02000005">
    <property type="protein sequence ID" value="KAG9222535.1"/>
    <property type="molecule type" value="Genomic_DNA"/>
</dbReference>
<organism evidence="1 2">
    <name type="scientific">Pleurotus cornucopiae</name>
    <name type="common">Cornucopia mushroom</name>
    <dbReference type="NCBI Taxonomy" id="5321"/>
    <lineage>
        <taxon>Eukaryota</taxon>
        <taxon>Fungi</taxon>
        <taxon>Dikarya</taxon>
        <taxon>Basidiomycota</taxon>
        <taxon>Agaricomycotina</taxon>
        <taxon>Agaricomycetes</taxon>
        <taxon>Agaricomycetidae</taxon>
        <taxon>Agaricales</taxon>
        <taxon>Pleurotineae</taxon>
        <taxon>Pleurotaceae</taxon>
        <taxon>Pleurotus</taxon>
    </lineage>
</organism>
<reference evidence="1 2" key="1">
    <citation type="journal article" date="2021" name="Appl. Environ. Microbiol.">
        <title>Genetic linkage and physical mapping for an oyster mushroom Pleurotus cornucopiae and QTL analysis for the trait cap color.</title>
        <authorList>
            <person name="Zhang Y."/>
            <person name="Gao W."/>
            <person name="Sonnenberg A."/>
            <person name="Chen Q."/>
            <person name="Zhang J."/>
            <person name="Huang C."/>
        </authorList>
    </citation>
    <scope>NUCLEOTIDE SEQUENCE [LARGE SCALE GENOMIC DNA]</scope>
    <source>
        <strain evidence="1">CCMSSC00406</strain>
    </source>
</reference>
<gene>
    <name evidence="1" type="ORF">CCMSSC00406_0002870</name>
</gene>
<sequence>MAILSSPLQVITSTPPVTRGFTAATVAFSALYAWLQWHGAGPTPYLTLLPGSSLFYPWTLFTSAFVETNIFEFITTMLFVPISLRYLERIWGSIETIQFIVVTITFSNIIAFGFNWIEYFALRNADLLLYGMQYRGQMALQIGILVAFTQLMPEHQVQVMGVLKARVKNLPMAYLTLSTVMCIIGFQCPWIIIQFGWFVSWIYLRFYKKNTGDVTGGIVTYGDRSETFSLLSWFPPLVHKPLGLLGNTVYSLANKLHLIPTTHGDVETGIYTQVPGSARAEAERRRAMALKALDQRLANTASASLSPNPQTPGSRPPPVATRTESSGSAVSHTSGNDKTPSEVDSVDLGKPEMMAKAGPGLSHTRTTSMAKLPTDGYNVDPDEMFTKYPVSEVKLMQQRLREDADAKQEELRLMVGERYRDLLQASTSIISIARSSTRVKAALEEAKNVIQSQKPPPELKDASLPGNKG</sequence>